<evidence type="ECO:0000313" key="1">
    <source>
        <dbReference type="EMBL" id="MBT1688037.1"/>
    </source>
</evidence>
<organism evidence="1 2">
    <name type="scientific">Dawidia soli</name>
    <dbReference type="NCBI Taxonomy" id="2782352"/>
    <lineage>
        <taxon>Bacteria</taxon>
        <taxon>Pseudomonadati</taxon>
        <taxon>Bacteroidota</taxon>
        <taxon>Cytophagia</taxon>
        <taxon>Cytophagales</taxon>
        <taxon>Chryseotaleaceae</taxon>
        <taxon>Dawidia</taxon>
    </lineage>
</organism>
<sequence>MARQKSFIKLEGELGGILFYQTKDGFVARQKTGVSGDKIKSDPRFARTRENNAEFKRGAQGAKLIRSAFRDIAAGIADKRITSRLIREAVKIVKSDPVSLRGERNMLEGDQELLTGFEFNVDGTLASTFYVIFEASLDRVTGQATIDIPAFNPQKMMLIPEGTTHFRFLAAASTVDFENSRFRSARVASAELAVNRDVAALQLNAAFTPDANEQTVFVAFGIEFLQLVNGQHYPLINGNFNAMAFVLIDKPQA</sequence>
<dbReference type="AlphaFoldDB" id="A0AAP2DAN2"/>
<comment type="caution">
    <text evidence="1">The sequence shown here is derived from an EMBL/GenBank/DDBJ whole genome shotgun (WGS) entry which is preliminary data.</text>
</comment>
<gene>
    <name evidence="1" type="ORF">KK078_15815</name>
</gene>
<reference evidence="1 2" key="1">
    <citation type="submission" date="2021-05" db="EMBL/GenBank/DDBJ databases">
        <title>A Polyphasic approach of four new species of the genus Ohtaekwangia: Ohtaekwangia histidinii sp. nov., Ohtaekwangia cretensis sp. nov., Ohtaekwangia indiensis sp. nov., Ohtaekwangia reichenbachii sp. nov. from diverse environment.</title>
        <authorList>
            <person name="Octaviana S."/>
        </authorList>
    </citation>
    <scope>NUCLEOTIDE SEQUENCE [LARGE SCALE GENOMIC DNA]</scope>
    <source>
        <strain evidence="1 2">PWU37</strain>
    </source>
</reference>
<name>A0AAP2DAN2_9BACT</name>
<evidence type="ECO:0000313" key="2">
    <source>
        <dbReference type="Proteomes" id="UP001319180"/>
    </source>
</evidence>
<dbReference type="EMBL" id="JAHESC010000022">
    <property type="protein sequence ID" value="MBT1688037.1"/>
    <property type="molecule type" value="Genomic_DNA"/>
</dbReference>
<dbReference type="RefSeq" id="WP_254091265.1">
    <property type="nucleotide sequence ID" value="NZ_JAHESC010000022.1"/>
</dbReference>
<keyword evidence="2" id="KW-1185">Reference proteome</keyword>
<dbReference type="Proteomes" id="UP001319180">
    <property type="component" value="Unassembled WGS sequence"/>
</dbReference>
<accession>A0AAP2DAN2</accession>
<proteinExistence type="predicted"/>
<protein>
    <submittedName>
        <fullName evidence="1">Uncharacterized protein</fullName>
    </submittedName>
</protein>